<gene>
    <name evidence="3" type="ORF">A2438_07245</name>
</gene>
<dbReference type="AlphaFoldDB" id="A0A1F4U3X5"/>
<comment type="caution">
    <text evidence="3">The sequence shown here is derived from an EMBL/GenBank/DDBJ whole genome shotgun (WGS) entry which is preliminary data.</text>
</comment>
<feature type="region of interest" description="Disordered" evidence="2">
    <location>
        <begin position="302"/>
        <end position="329"/>
    </location>
</feature>
<keyword evidence="1" id="KW-0175">Coiled coil</keyword>
<evidence type="ECO:0000313" key="3">
    <source>
        <dbReference type="EMBL" id="OGC39646.1"/>
    </source>
</evidence>
<accession>A0A1F4U3X5</accession>
<protein>
    <submittedName>
        <fullName evidence="3">Uncharacterized protein</fullName>
    </submittedName>
</protein>
<evidence type="ECO:0000256" key="2">
    <source>
        <dbReference type="SAM" id="MobiDB-lite"/>
    </source>
</evidence>
<dbReference type="Proteomes" id="UP000179242">
    <property type="component" value="Unassembled WGS sequence"/>
</dbReference>
<organism evidence="3 4">
    <name type="scientific">candidate division WOR-1 bacterium RIFOXYC2_FULL_46_14</name>
    <dbReference type="NCBI Taxonomy" id="1802587"/>
    <lineage>
        <taxon>Bacteria</taxon>
        <taxon>Bacillati</taxon>
        <taxon>Saganbacteria</taxon>
    </lineage>
</organism>
<name>A0A1F4U3X5_UNCSA</name>
<sequence>MKRSVTIKKRRWRMKVERALRGIDDRQIAAIQLVVEGILEGAGIIPHAEIKLVLTGHEKGSPNRKVFAIRNPLDAGIGFLIIVQPKGMDNSTCFRGRLFKPSNMTLEEFQRKLQTQTSVGKASMSLGEKVEILRELTGGRPFSTAVITDKVAASMEYQNRDVAVVSLIPMVKVGLLLKLEGKGRYGFPPETEFVVASEKDPQRQGFLTVEDFYEQLSEDQRAAIPLLCDPVCREKVTGNGEFRFPGEFPLDSDARSGLIQIGLQIHLFESVGENPNGVDSGVWKIDPRIYKEVMEVHERHCPVVPPPASSSTVGSKESTAEKPPLRSEQPSAVVKVDITALRVEIKRLESEKAGLEEKQREIYDSGNEAIERRGAISKEQQKLREQIVVLVEEDEKLKSRISCLEEEIQSLGDGVFRFKARIDEVKRQIDGYLDIQGGAIFDLIQELADIAGYTPGEILERLKERATS</sequence>
<evidence type="ECO:0000256" key="1">
    <source>
        <dbReference type="SAM" id="Coils"/>
    </source>
</evidence>
<dbReference type="EMBL" id="MEUJ01000007">
    <property type="protein sequence ID" value="OGC39646.1"/>
    <property type="molecule type" value="Genomic_DNA"/>
</dbReference>
<feature type="coiled-coil region" evidence="1">
    <location>
        <begin position="338"/>
        <end position="407"/>
    </location>
</feature>
<reference evidence="3 4" key="1">
    <citation type="journal article" date="2016" name="Nat. Commun.">
        <title>Thousands of microbial genomes shed light on interconnected biogeochemical processes in an aquifer system.</title>
        <authorList>
            <person name="Anantharaman K."/>
            <person name="Brown C.T."/>
            <person name="Hug L.A."/>
            <person name="Sharon I."/>
            <person name="Castelle C.J."/>
            <person name="Probst A.J."/>
            <person name="Thomas B.C."/>
            <person name="Singh A."/>
            <person name="Wilkins M.J."/>
            <person name="Karaoz U."/>
            <person name="Brodie E.L."/>
            <person name="Williams K.H."/>
            <person name="Hubbard S.S."/>
            <person name="Banfield J.F."/>
        </authorList>
    </citation>
    <scope>NUCLEOTIDE SEQUENCE [LARGE SCALE GENOMIC DNA]</scope>
</reference>
<evidence type="ECO:0000313" key="4">
    <source>
        <dbReference type="Proteomes" id="UP000179242"/>
    </source>
</evidence>
<proteinExistence type="predicted"/>